<name>A0A644SKU1_9ZZZZ</name>
<dbReference type="AlphaFoldDB" id="A0A644SKU1"/>
<gene>
    <name evidence="1" type="ORF">SDC9_00716</name>
</gene>
<protein>
    <submittedName>
        <fullName evidence="1">Uncharacterized protein</fullName>
    </submittedName>
</protein>
<organism evidence="1">
    <name type="scientific">bioreactor metagenome</name>
    <dbReference type="NCBI Taxonomy" id="1076179"/>
    <lineage>
        <taxon>unclassified sequences</taxon>
        <taxon>metagenomes</taxon>
        <taxon>ecological metagenomes</taxon>
    </lineage>
</organism>
<dbReference type="EMBL" id="VSSQ01000001">
    <property type="protein sequence ID" value="MPL55246.1"/>
    <property type="molecule type" value="Genomic_DNA"/>
</dbReference>
<evidence type="ECO:0000313" key="1">
    <source>
        <dbReference type="EMBL" id="MPL55246.1"/>
    </source>
</evidence>
<accession>A0A644SKU1</accession>
<sequence>MTTFVRLIEIQKFKKVTYYSVILEEELNSDEDSLFEIFINKHTKENKTKLSHILSWIKIIGNQYGAREDIFRPEHLANALPPKGKDREPTFLEDGETEANNLRLYCLRVNENVVFLFNGDIKTAKKAQDCKNVEPHFRLANILTKKINELFISKEISWNEDCTEISIDDNYYFEI</sequence>
<reference evidence="1" key="1">
    <citation type="submission" date="2019-08" db="EMBL/GenBank/DDBJ databases">
        <authorList>
            <person name="Kucharzyk K."/>
            <person name="Murdoch R.W."/>
            <person name="Higgins S."/>
            <person name="Loffler F."/>
        </authorList>
    </citation>
    <scope>NUCLEOTIDE SEQUENCE</scope>
</reference>
<comment type="caution">
    <text evidence="1">The sequence shown here is derived from an EMBL/GenBank/DDBJ whole genome shotgun (WGS) entry which is preliminary data.</text>
</comment>
<proteinExistence type="predicted"/>